<dbReference type="NCBIfam" id="NF002714">
    <property type="entry name" value="PRK02551.1"/>
    <property type="match status" value="1"/>
</dbReference>
<dbReference type="InterPro" id="IPR029039">
    <property type="entry name" value="Flavoprotein-like_sf"/>
</dbReference>
<dbReference type="PATRIC" id="fig|1423777.3.peg.1066"/>
<dbReference type="OrthoDB" id="350535at2"/>
<sequence length="165" mass="18789">MATEKCSTKPLQILYTSIEGNTRSFVTKLEAYAKQRHMENPEERLVKLTEISEASGEVEIAEPFAVFVPTYLGGGNGIDNGNNEIMTTELRDTLEDFDNYKNCYGVIGSGNRNFNAQFGLTAKQYAQQFSFPLIDLFELRGTSKDVERIYARLNTYQTRFEKQIK</sequence>
<dbReference type="GO" id="GO:0010181">
    <property type="term" value="F:FMN binding"/>
    <property type="evidence" value="ECO:0007669"/>
    <property type="project" value="InterPro"/>
</dbReference>
<dbReference type="EMBL" id="AZEH01000034">
    <property type="protein sequence ID" value="KRL05086.1"/>
    <property type="molecule type" value="Genomic_DNA"/>
</dbReference>
<evidence type="ECO:0000313" key="1">
    <source>
        <dbReference type="EMBL" id="KRL05086.1"/>
    </source>
</evidence>
<reference evidence="1 2" key="1">
    <citation type="journal article" date="2015" name="Genome Announc.">
        <title>Expanding the biotechnology potential of lactobacilli through comparative genomics of 213 strains and associated genera.</title>
        <authorList>
            <person name="Sun Z."/>
            <person name="Harris H.M."/>
            <person name="McCann A."/>
            <person name="Guo C."/>
            <person name="Argimon S."/>
            <person name="Zhang W."/>
            <person name="Yang X."/>
            <person name="Jeffery I.B."/>
            <person name="Cooney J.C."/>
            <person name="Kagawa T.F."/>
            <person name="Liu W."/>
            <person name="Song Y."/>
            <person name="Salvetti E."/>
            <person name="Wrobel A."/>
            <person name="Rasinkangas P."/>
            <person name="Parkhill J."/>
            <person name="Rea M.C."/>
            <person name="O'Sullivan O."/>
            <person name="Ritari J."/>
            <person name="Douillard F.P."/>
            <person name="Paul Ross R."/>
            <person name="Yang R."/>
            <person name="Briner A.E."/>
            <person name="Felis G.E."/>
            <person name="de Vos W.M."/>
            <person name="Barrangou R."/>
            <person name="Klaenhammer T.R."/>
            <person name="Caufield P.W."/>
            <person name="Cui Y."/>
            <person name="Zhang H."/>
            <person name="O'Toole P.W."/>
        </authorList>
    </citation>
    <scope>NUCLEOTIDE SEQUENCE [LARGE SCALE GENOMIC DNA]</scope>
    <source>
        <strain evidence="1 2">DSM 19972</strain>
    </source>
</reference>
<dbReference type="PANTHER" id="PTHR37297:SF1">
    <property type="entry name" value="PROTEIN NRDI"/>
    <property type="match status" value="1"/>
</dbReference>
<dbReference type="Gene3D" id="3.40.50.360">
    <property type="match status" value="1"/>
</dbReference>
<dbReference type="Proteomes" id="UP000051686">
    <property type="component" value="Unassembled WGS sequence"/>
</dbReference>
<dbReference type="STRING" id="1423777.FD46_GL001031"/>
<accession>A0A0R1MAD4</accession>
<organism evidence="1 2">
    <name type="scientific">Liquorilactobacillus oeni DSM 19972</name>
    <dbReference type="NCBI Taxonomy" id="1423777"/>
    <lineage>
        <taxon>Bacteria</taxon>
        <taxon>Bacillati</taxon>
        <taxon>Bacillota</taxon>
        <taxon>Bacilli</taxon>
        <taxon>Lactobacillales</taxon>
        <taxon>Lactobacillaceae</taxon>
        <taxon>Liquorilactobacillus</taxon>
    </lineage>
</organism>
<keyword evidence="2" id="KW-1185">Reference proteome</keyword>
<evidence type="ECO:0000313" key="2">
    <source>
        <dbReference type="Proteomes" id="UP000051686"/>
    </source>
</evidence>
<dbReference type="InterPro" id="IPR004465">
    <property type="entry name" value="RNR_NrdI"/>
</dbReference>
<dbReference type="SUPFAM" id="SSF52218">
    <property type="entry name" value="Flavoproteins"/>
    <property type="match status" value="1"/>
</dbReference>
<protein>
    <submittedName>
        <fullName evidence="1">Ribonucleotide reductase family protein</fullName>
    </submittedName>
</protein>
<dbReference type="PANTHER" id="PTHR37297">
    <property type="entry name" value="PROTEIN NRDI"/>
    <property type="match status" value="1"/>
</dbReference>
<dbReference type="AlphaFoldDB" id="A0A0R1MAD4"/>
<name>A0A0R1MAD4_9LACO</name>
<dbReference type="RefSeq" id="WP_057895932.1">
    <property type="nucleotide sequence ID" value="NZ_AZEH01000034.1"/>
</dbReference>
<gene>
    <name evidence="1" type="ORF">FD46_GL001031</name>
</gene>
<dbReference type="PIRSF" id="PIRSF005087">
    <property type="entry name" value="NrdI"/>
    <property type="match status" value="1"/>
</dbReference>
<comment type="caution">
    <text evidence="1">The sequence shown here is derived from an EMBL/GenBank/DDBJ whole genome shotgun (WGS) entry which is preliminary data.</text>
</comment>
<proteinExistence type="predicted"/>
<dbReference type="Pfam" id="PF07972">
    <property type="entry name" value="Flavodoxin_NdrI"/>
    <property type="match status" value="1"/>
</dbReference>